<dbReference type="CDD" id="cd00130">
    <property type="entry name" value="PAS"/>
    <property type="match status" value="1"/>
</dbReference>
<dbReference type="InterPro" id="IPR002078">
    <property type="entry name" value="Sigma_54_int"/>
</dbReference>
<name>A0A1X7JMQ8_9BACL</name>
<dbReference type="Pfam" id="PF25601">
    <property type="entry name" value="AAA_lid_14"/>
    <property type="match status" value="1"/>
</dbReference>
<dbReference type="PANTHER" id="PTHR32071">
    <property type="entry name" value="TRANSCRIPTIONAL REGULATORY PROTEIN"/>
    <property type="match status" value="1"/>
</dbReference>
<dbReference type="PROSITE" id="PS50112">
    <property type="entry name" value="PAS"/>
    <property type="match status" value="1"/>
</dbReference>
<dbReference type="InterPro" id="IPR000014">
    <property type="entry name" value="PAS"/>
</dbReference>
<evidence type="ECO:0000259" key="6">
    <source>
        <dbReference type="PROSITE" id="PS50112"/>
    </source>
</evidence>
<dbReference type="GO" id="GO:0006355">
    <property type="term" value="P:regulation of DNA-templated transcription"/>
    <property type="evidence" value="ECO:0007669"/>
    <property type="project" value="InterPro"/>
</dbReference>
<evidence type="ECO:0000259" key="5">
    <source>
        <dbReference type="PROSITE" id="PS50045"/>
    </source>
</evidence>
<dbReference type="InterPro" id="IPR027417">
    <property type="entry name" value="P-loop_NTPase"/>
</dbReference>
<dbReference type="EMBL" id="FXAZ01000001">
    <property type="protein sequence ID" value="SMG29153.1"/>
    <property type="molecule type" value="Genomic_DNA"/>
</dbReference>
<keyword evidence="3" id="KW-0805">Transcription regulation</keyword>
<evidence type="ECO:0000256" key="1">
    <source>
        <dbReference type="ARBA" id="ARBA00022741"/>
    </source>
</evidence>
<dbReference type="InterPro" id="IPR058031">
    <property type="entry name" value="AAA_lid_NorR"/>
</dbReference>
<keyword evidence="8" id="KW-1185">Reference proteome</keyword>
<dbReference type="SUPFAM" id="SSF46689">
    <property type="entry name" value="Homeodomain-like"/>
    <property type="match status" value="1"/>
</dbReference>
<dbReference type="NCBIfam" id="TIGR00229">
    <property type="entry name" value="sensory_box"/>
    <property type="match status" value="1"/>
</dbReference>
<dbReference type="Gene3D" id="1.10.10.60">
    <property type="entry name" value="Homeodomain-like"/>
    <property type="match status" value="1"/>
</dbReference>
<dbReference type="STRING" id="1852522.SAMN06295960_1734"/>
<dbReference type="GO" id="GO:0005524">
    <property type="term" value="F:ATP binding"/>
    <property type="evidence" value="ECO:0007669"/>
    <property type="project" value="UniProtKB-KW"/>
</dbReference>
<dbReference type="GO" id="GO:0043565">
    <property type="term" value="F:sequence-specific DNA binding"/>
    <property type="evidence" value="ECO:0007669"/>
    <property type="project" value="InterPro"/>
</dbReference>
<dbReference type="SUPFAM" id="SSF52540">
    <property type="entry name" value="P-loop containing nucleoside triphosphate hydrolases"/>
    <property type="match status" value="1"/>
</dbReference>
<dbReference type="Pfam" id="PF00158">
    <property type="entry name" value="Sigma54_activat"/>
    <property type="match status" value="1"/>
</dbReference>
<dbReference type="Pfam" id="PF02954">
    <property type="entry name" value="HTH_8"/>
    <property type="match status" value="1"/>
</dbReference>
<sequence length="443" mass="49599">MNVEINSWTDQQLRAVLLQLLETIHDAVTIVDTDGIVQHWNRIAESTYGIAKEQIIGRRIGDFFQRESIMLFQVMESGLEVKQVYHEPRPGTHVIIDASPIRDASGTLVGAISIEHNVTQYVKMSAEMYSKQEVEELSSVSFPFKPEELTAAKLCVQKEQPLLLSGEEGVGRRAIAKWIHGELELKGAFVTISCGTIPEGLLEAELFGYHGEEIRIGKLDQAKEGLLYLKDIHLMPPFIQHKLNDAIQERAYRRLGGGAEVPLQCALVCAVPTAPITKSLMEEGTLLESLYYAMFEQQIPCLAERKQDLPELSRMFVEEAAVKLDIEPPALTRDAIAAILAFDWPGNVPQLKHAMEHACFVAHTNHRSLVTAMELPDYARLTTLAELTEAELPLSIHSEEMERSRIMEALKRTNGNKARAAKLLSISRGALYYKLKSYGLDEQ</sequence>
<dbReference type="RefSeq" id="WP_085493839.1">
    <property type="nucleotide sequence ID" value="NZ_FXAZ01000001.1"/>
</dbReference>
<feature type="domain" description="PAS" evidence="6">
    <location>
        <begin position="13"/>
        <end position="68"/>
    </location>
</feature>
<dbReference type="Pfam" id="PF13426">
    <property type="entry name" value="PAS_9"/>
    <property type="match status" value="1"/>
</dbReference>
<dbReference type="PROSITE" id="PS50045">
    <property type="entry name" value="SIGMA54_INTERACT_4"/>
    <property type="match status" value="1"/>
</dbReference>
<dbReference type="SUPFAM" id="SSF55785">
    <property type="entry name" value="PYP-like sensor domain (PAS domain)"/>
    <property type="match status" value="1"/>
</dbReference>
<keyword evidence="1" id="KW-0547">Nucleotide-binding</keyword>
<dbReference type="CDD" id="cd00009">
    <property type="entry name" value="AAA"/>
    <property type="match status" value="1"/>
</dbReference>
<protein>
    <submittedName>
        <fullName evidence="7">PAS domain S-box-containing protein</fullName>
    </submittedName>
</protein>
<organism evidence="7 8">
    <name type="scientific">Paenibacillus aquistagni</name>
    <dbReference type="NCBI Taxonomy" id="1852522"/>
    <lineage>
        <taxon>Bacteria</taxon>
        <taxon>Bacillati</taxon>
        <taxon>Bacillota</taxon>
        <taxon>Bacilli</taxon>
        <taxon>Bacillales</taxon>
        <taxon>Paenibacillaceae</taxon>
        <taxon>Paenibacillus</taxon>
    </lineage>
</organism>
<evidence type="ECO:0000256" key="2">
    <source>
        <dbReference type="ARBA" id="ARBA00022840"/>
    </source>
</evidence>
<dbReference type="Gene3D" id="3.30.450.20">
    <property type="entry name" value="PAS domain"/>
    <property type="match status" value="1"/>
</dbReference>
<evidence type="ECO:0000256" key="3">
    <source>
        <dbReference type="ARBA" id="ARBA00023015"/>
    </source>
</evidence>
<proteinExistence type="predicted"/>
<reference evidence="7 8" key="1">
    <citation type="submission" date="2017-04" db="EMBL/GenBank/DDBJ databases">
        <authorList>
            <person name="Afonso C.L."/>
            <person name="Miller P.J."/>
            <person name="Scott M.A."/>
            <person name="Spackman E."/>
            <person name="Goraichik I."/>
            <person name="Dimitrov K.M."/>
            <person name="Suarez D.L."/>
            <person name="Swayne D.E."/>
        </authorList>
    </citation>
    <scope>NUCLEOTIDE SEQUENCE [LARGE SCALE GENOMIC DNA]</scope>
    <source>
        <strain evidence="7 8">11</strain>
    </source>
</reference>
<evidence type="ECO:0000313" key="8">
    <source>
        <dbReference type="Proteomes" id="UP000193834"/>
    </source>
</evidence>
<dbReference type="Gene3D" id="3.40.50.300">
    <property type="entry name" value="P-loop containing nucleotide triphosphate hydrolases"/>
    <property type="match status" value="1"/>
</dbReference>
<evidence type="ECO:0000313" key="7">
    <source>
        <dbReference type="EMBL" id="SMG29153.1"/>
    </source>
</evidence>
<accession>A0A1X7JMQ8</accession>
<gene>
    <name evidence="7" type="ORF">SAMN06295960_1734</name>
</gene>
<dbReference type="InterPro" id="IPR009057">
    <property type="entry name" value="Homeodomain-like_sf"/>
</dbReference>
<dbReference type="AlphaFoldDB" id="A0A1X7JMQ8"/>
<keyword evidence="4" id="KW-0804">Transcription</keyword>
<dbReference type="PRINTS" id="PR01590">
    <property type="entry name" value="HTHFIS"/>
</dbReference>
<feature type="domain" description="Sigma-54 factor interaction" evidence="5">
    <location>
        <begin position="151"/>
        <end position="360"/>
    </location>
</feature>
<dbReference type="InterPro" id="IPR035965">
    <property type="entry name" value="PAS-like_dom_sf"/>
</dbReference>
<dbReference type="InterPro" id="IPR002197">
    <property type="entry name" value="HTH_Fis"/>
</dbReference>
<dbReference type="Gene3D" id="1.10.8.60">
    <property type="match status" value="1"/>
</dbReference>
<dbReference type="Proteomes" id="UP000193834">
    <property type="component" value="Unassembled WGS sequence"/>
</dbReference>
<dbReference type="SMART" id="SM00091">
    <property type="entry name" value="PAS"/>
    <property type="match status" value="1"/>
</dbReference>
<evidence type="ECO:0000256" key="4">
    <source>
        <dbReference type="ARBA" id="ARBA00023163"/>
    </source>
</evidence>
<dbReference type="OrthoDB" id="9771372at2"/>
<keyword evidence="2" id="KW-0067">ATP-binding</keyword>